<dbReference type="PANTHER" id="PTHR31459:SF29">
    <property type="entry name" value="LEA5"/>
    <property type="match status" value="1"/>
</dbReference>
<keyword evidence="4" id="KW-1185">Reference proteome</keyword>
<dbReference type="PANTHER" id="PTHR31459">
    <property type="match status" value="1"/>
</dbReference>
<dbReference type="AlphaFoldDB" id="C5YWI6"/>
<dbReference type="Pfam" id="PF03168">
    <property type="entry name" value="LEA_2"/>
    <property type="match status" value="1"/>
</dbReference>
<feature type="domain" description="Water stress and hypersensitive response" evidence="2">
    <location>
        <begin position="38"/>
        <end position="155"/>
    </location>
</feature>
<protein>
    <recommendedName>
        <fullName evidence="2">Water stress and hypersensitive response domain-containing protein</fullName>
    </recommendedName>
</protein>
<dbReference type="FunCoup" id="C5YWI6">
    <property type="interactions" value="1565"/>
</dbReference>
<gene>
    <name evidence="3" type="ORF">SORBI_3009G247900</name>
</gene>
<dbReference type="Proteomes" id="UP000000768">
    <property type="component" value="Chromosome 9"/>
</dbReference>
<dbReference type="SUPFAM" id="SSF117070">
    <property type="entry name" value="LEA14-like"/>
    <property type="match status" value="1"/>
</dbReference>
<dbReference type="InterPro" id="IPR013990">
    <property type="entry name" value="WHy-dom"/>
</dbReference>
<comment type="similarity">
    <text evidence="1">Belongs to the LEA type 2 family.</text>
</comment>
<dbReference type="FunFam" id="2.60.40.1820:FF:000001">
    <property type="entry name" value="Desiccation protectant protein Lea14-like"/>
    <property type="match status" value="1"/>
</dbReference>
<dbReference type="GO" id="GO:0009269">
    <property type="term" value="P:response to desiccation"/>
    <property type="evidence" value="ECO:0007669"/>
    <property type="project" value="InterPro"/>
</dbReference>
<sequence>MASEHAAAGEGKHEKQSLMDKAKEFVADKIAHIPKPEATLDAVTFKGLSRECITLHSSVNVSNPYDHRLPICEVTYTLRCAGREVASGTMPDPGWIAASGTTSLEIPAKVPYDFIVSIVRDVGRDWDLDYELQVGLTVDLPIVGNFTIPLSTSGEFKLPTLKDLF</sequence>
<proteinExistence type="inferred from homology"/>
<dbReference type="Gene3D" id="2.60.40.1820">
    <property type="match status" value="1"/>
</dbReference>
<name>C5YWI6_SORBI</name>
<evidence type="ECO:0000313" key="3">
    <source>
        <dbReference type="EMBL" id="EES20018.1"/>
    </source>
</evidence>
<dbReference type="Gramene" id="EES20018">
    <property type="protein sequence ID" value="EES20018"/>
    <property type="gene ID" value="SORBI_3009G247900"/>
</dbReference>
<dbReference type="OMA" id="KGLSREC"/>
<dbReference type="InParanoid" id="C5YWI6"/>
<evidence type="ECO:0000313" key="4">
    <source>
        <dbReference type="Proteomes" id="UP000000768"/>
    </source>
</evidence>
<dbReference type="EMBL" id="CM000768">
    <property type="protein sequence ID" value="EES20018.1"/>
    <property type="molecule type" value="Genomic_DNA"/>
</dbReference>
<reference evidence="3 4" key="1">
    <citation type="journal article" date="2009" name="Nature">
        <title>The Sorghum bicolor genome and the diversification of grasses.</title>
        <authorList>
            <person name="Paterson A.H."/>
            <person name="Bowers J.E."/>
            <person name="Bruggmann R."/>
            <person name="Dubchak I."/>
            <person name="Grimwood J."/>
            <person name="Gundlach H."/>
            <person name="Haberer G."/>
            <person name="Hellsten U."/>
            <person name="Mitros T."/>
            <person name="Poliakov A."/>
            <person name="Schmutz J."/>
            <person name="Spannagl M."/>
            <person name="Tang H."/>
            <person name="Wang X."/>
            <person name="Wicker T."/>
            <person name="Bharti A.K."/>
            <person name="Chapman J."/>
            <person name="Feltus F.A."/>
            <person name="Gowik U."/>
            <person name="Grigoriev I.V."/>
            <person name="Lyons E."/>
            <person name="Maher C.A."/>
            <person name="Martis M."/>
            <person name="Narechania A."/>
            <person name="Otillar R.P."/>
            <person name="Penning B.W."/>
            <person name="Salamov A.A."/>
            <person name="Wang Y."/>
            <person name="Zhang L."/>
            <person name="Carpita N.C."/>
            <person name="Freeling M."/>
            <person name="Gingle A.R."/>
            <person name="Hash C.T."/>
            <person name="Keller B."/>
            <person name="Klein P."/>
            <person name="Kresovich S."/>
            <person name="McCann M.C."/>
            <person name="Ming R."/>
            <person name="Peterson D.G."/>
            <person name="Mehboob-ur-Rahman"/>
            <person name="Ware D."/>
            <person name="Westhoff P."/>
            <person name="Mayer K.F."/>
            <person name="Messing J."/>
            <person name="Rokhsar D.S."/>
        </authorList>
    </citation>
    <scope>NUCLEOTIDE SEQUENCE [LARGE SCALE GENOMIC DNA]</scope>
    <source>
        <strain evidence="4">cv. BTx623</strain>
    </source>
</reference>
<evidence type="ECO:0000259" key="2">
    <source>
        <dbReference type="SMART" id="SM00769"/>
    </source>
</evidence>
<dbReference type="KEGG" id="sbi:8064749"/>
<dbReference type="STRING" id="4558.C5YWI6"/>
<dbReference type="InterPro" id="IPR045043">
    <property type="entry name" value="Lea14-like"/>
</dbReference>
<dbReference type="InterPro" id="IPR004864">
    <property type="entry name" value="LEA_2"/>
</dbReference>
<organism evidence="3 4">
    <name type="scientific">Sorghum bicolor</name>
    <name type="common">Sorghum</name>
    <name type="synonym">Sorghum vulgare</name>
    <dbReference type="NCBI Taxonomy" id="4558"/>
    <lineage>
        <taxon>Eukaryota</taxon>
        <taxon>Viridiplantae</taxon>
        <taxon>Streptophyta</taxon>
        <taxon>Embryophyta</taxon>
        <taxon>Tracheophyta</taxon>
        <taxon>Spermatophyta</taxon>
        <taxon>Magnoliopsida</taxon>
        <taxon>Liliopsida</taxon>
        <taxon>Poales</taxon>
        <taxon>Poaceae</taxon>
        <taxon>PACMAD clade</taxon>
        <taxon>Panicoideae</taxon>
        <taxon>Andropogonodae</taxon>
        <taxon>Andropogoneae</taxon>
        <taxon>Sorghinae</taxon>
        <taxon>Sorghum</taxon>
    </lineage>
</organism>
<dbReference type="SMART" id="SM00769">
    <property type="entry name" value="WHy"/>
    <property type="match status" value="1"/>
</dbReference>
<accession>C5YWI6</accession>
<evidence type="ECO:0000256" key="1">
    <source>
        <dbReference type="ARBA" id="ARBA00005960"/>
    </source>
</evidence>
<reference evidence="4" key="2">
    <citation type="journal article" date="2018" name="Plant J.">
        <title>The Sorghum bicolor reference genome: improved assembly, gene annotations, a transcriptome atlas, and signatures of genome organization.</title>
        <authorList>
            <person name="McCormick R.F."/>
            <person name="Truong S.K."/>
            <person name="Sreedasyam A."/>
            <person name="Jenkins J."/>
            <person name="Shu S."/>
            <person name="Sims D."/>
            <person name="Kennedy M."/>
            <person name="Amirebrahimi M."/>
            <person name="Weers B.D."/>
            <person name="McKinley B."/>
            <person name="Mattison A."/>
            <person name="Morishige D.T."/>
            <person name="Grimwood J."/>
            <person name="Schmutz J."/>
            <person name="Mullet J.E."/>
        </authorList>
    </citation>
    <scope>NUCLEOTIDE SEQUENCE [LARGE SCALE GENOMIC DNA]</scope>
    <source>
        <strain evidence="4">cv. BTx623</strain>
    </source>
</reference>
<dbReference type="eggNOG" id="ENOG502RZ6Q">
    <property type="taxonomic scope" value="Eukaryota"/>
</dbReference>
<dbReference type="HOGENOM" id="CLU_118295_0_0_1"/>
<dbReference type="OrthoDB" id="588983at2759"/>